<dbReference type="PANTHER" id="PTHR42734">
    <property type="entry name" value="METAL TRANSPORT SYSTEM ATP-BINDING PROTEIN TM_0124-RELATED"/>
    <property type="match status" value="1"/>
</dbReference>
<dbReference type="GO" id="GO:0005524">
    <property type="term" value="F:ATP binding"/>
    <property type="evidence" value="ECO:0007669"/>
    <property type="project" value="UniProtKB-KW"/>
</dbReference>
<organism evidence="7">
    <name type="scientific">marine metagenome</name>
    <dbReference type="NCBI Taxonomy" id="408172"/>
    <lineage>
        <taxon>unclassified sequences</taxon>
        <taxon>metagenomes</taxon>
        <taxon>ecological metagenomes</taxon>
    </lineage>
</organism>
<keyword evidence="2" id="KW-0813">Transport</keyword>
<dbReference type="PROSITE" id="PS50893">
    <property type="entry name" value="ABC_TRANSPORTER_2"/>
    <property type="match status" value="1"/>
</dbReference>
<keyword evidence="4" id="KW-0067">ATP-binding</keyword>
<dbReference type="SUPFAM" id="SSF52540">
    <property type="entry name" value="P-loop containing nucleoside triphosphate hydrolases"/>
    <property type="match status" value="1"/>
</dbReference>
<dbReference type="GO" id="GO:0016887">
    <property type="term" value="F:ATP hydrolysis activity"/>
    <property type="evidence" value="ECO:0007669"/>
    <property type="project" value="InterPro"/>
</dbReference>
<evidence type="ECO:0000256" key="1">
    <source>
        <dbReference type="ARBA" id="ARBA00005417"/>
    </source>
</evidence>
<feature type="region of interest" description="Disordered" evidence="5">
    <location>
        <begin position="248"/>
        <end position="274"/>
    </location>
</feature>
<accession>A0A381YY89</accession>
<dbReference type="Gene3D" id="3.40.50.300">
    <property type="entry name" value="P-loop containing nucleotide triphosphate hydrolases"/>
    <property type="match status" value="1"/>
</dbReference>
<dbReference type="SMART" id="SM00382">
    <property type="entry name" value="AAA"/>
    <property type="match status" value="1"/>
</dbReference>
<evidence type="ECO:0000256" key="3">
    <source>
        <dbReference type="ARBA" id="ARBA00022741"/>
    </source>
</evidence>
<evidence type="ECO:0000256" key="5">
    <source>
        <dbReference type="SAM" id="MobiDB-lite"/>
    </source>
</evidence>
<comment type="similarity">
    <text evidence="1">Belongs to the ABC transporter superfamily.</text>
</comment>
<dbReference type="InterPro" id="IPR003593">
    <property type="entry name" value="AAA+_ATPase"/>
</dbReference>
<protein>
    <recommendedName>
        <fullName evidence="6">ABC transporter domain-containing protein</fullName>
    </recommendedName>
</protein>
<dbReference type="InterPro" id="IPR003439">
    <property type="entry name" value="ABC_transporter-like_ATP-bd"/>
</dbReference>
<dbReference type="InterPro" id="IPR027417">
    <property type="entry name" value="P-loop_NTPase"/>
</dbReference>
<evidence type="ECO:0000259" key="6">
    <source>
        <dbReference type="PROSITE" id="PS50893"/>
    </source>
</evidence>
<name>A0A381YY89_9ZZZZ</name>
<sequence length="274" mass="29664">MAKTGMGVSRKIIEAVDACVEFGSELALDDVTFSVMSGTMTGVVGPNGGGKSTLFNALAGVQELAHGSIYINGKSPRDARGEVGYVPQRERVNWRFPLSARDVVSLGKTGRASLFGRSTPADERSIEESLRRVEMWDLRDVLVDKMSGGQRQRVFLARALAQGAGILLLDEAFSGVDVGSQEGLVEVLKILRDEGKCVLMATHDLNTLADRFDEVICLNRHVCAQGNPETAFTPSVLEELYGPHGSMFADHWQGHHGHEGHNPDHEPGENPTSL</sequence>
<dbReference type="PROSITE" id="PS00211">
    <property type="entry name" value="ABC_TRANSPORTER_1"/>
    <property type="match status" value="1"/>
</dbReference>
<dbReference type="CDD" id="cd03235">
    <property type="entry name" value="ABC_Metallic_Cations"/>
    <property type="match status" value="1"/>
</dbReference>
<dbReference type="EMBL" id="UINC01019349">
    <property type="protein sequence ID" value="SVA81904.1"/>
    <property type="molecule type" value="Genomic_DNA"/>
</dbReference>
<evidence type="ECO:0000256" key="2">
    <source>
        <dbReference type="ARBA" id="ARBA00022448"/>
    </source>
</evidence>
<evidence type="ECO:0000313" key="7">
    <source>
        <dbReference type="EMBL" id="SVA81904.1"/>
    </source>
</evidence>
<proteinExistence type="inferred from homology"/>
<reference evidence="7" key="1">
    <citation type="submission" date="2018-05" db="EMBL/GenBank/DDBJ databases">
        <authorList>
            <person name="Lanie J.A."/>
            <person name="Ng W.-L."/>
            <person name="Kazmierczak K.M."/>
            <person name="Andrzejewski T.M."/>
            <person name="Davidsen T.M."/>
            <person name="Wayne K.J."/>
            <person name="Tettelin H."/>
            <person name="Glass J.I."/>
            <person name="Rusch D."/>
            <person name="Podicherti R."/>
            <person name="Tsui H.-C.T."/>
            <person name="Winkler M.E."/>
        </authorList>
    </citation>
    <scope>NUCLEOTIDE SEQUENCE</scope>
</reference>
<gene>
    <name evidence="7" type="ORF">METZ01_LOCUS134758</name>
</gene>
<keyword evidence="3" id="KW-0547">Nucleotide-binding</keyword>
<dbReference type="AlphaFoldDB" id="A0A381YY89"/>
<feature type="domain" description="ABC transporter" evidence="6">
    <location>
        <begin position="13"/>
        <end position="245"/>
    </location>
</feature>
<evidence type="ECO:0000256" key="4">
    <source>
        <dbReference type="ARBA" id="ARBA00022840"/>
    </source>
</evidence>
<feature type="compositionally biased region" description="Basic and acidic residues" evidence="5">
    <location>
        <begin position="252"/>
        <end position="268"/>
    </location>
</feature>
<dbReference type="InterPro" id="IPR017871">
    <property type="entry name" value="ABC_transporter-like_CS"/>
</dbReference>
<dbReference type="Pfam" id="PF00005">
    <property type="entry name" value="ABC_tran"/>
    <property type="match status" value="1"/>
</dbReference>
<dbReference type="PANTHER" id="PTHR42734:SF5">
    <property type="entry name" value="IRON TRANSPORT SYSTEM ATP-BINDING PROTEIN HI_0361-RELATED"/>
    <property type="match status" value="1"/>
</dbReference>
<dbReference type="InterPro" id="IPR050153">
    <property type="entry name" value="Metal_Ion_Import_ABC"/>
</dbReference>